<dbReference type="GO" id="GO:0005737">
    <property type="term" value="C:cytoplasm"/>
    <property type="evidence" value="ECO:0007669"/>
    <property type="project" value="UniProtKB-SubCell"/>
</dbReference>
<dbReference type="RefSeq" id="WP_040201176.1">
    <property type="nucleotide sequence ID" value="NZ_CP010311.1"/>
</dbReference>
<dbReference type="OrthoDB" id="9809084at2"/>
<dbReference type="NCBIfam" id="TIGR00096">
    <property type="entry name" value="16S rRNA (cytidine(1402)-2'-O)-methyltransferase"/>
    <property type="match status" value="1"/>
</dbReference>
<organism evidence="8 9">
    <name type="scientific">Geoalkalibacter subterraneus</name>
    <dbReference type="NCBI Taxonomy" id="483547"/>
    <lineage>
        <taxon>Bacteria</taxon>
        <taxon>Pseudomonadati</taxon>
        <taxon>Thermodesulfobacteriota</taxon>
        <taxon>Desulfuromonadia</taxon>
        <taxon>Desulfuromonadales</taxon>
        <taxon>Geoalkalibacteraceae</taxon>
        <taxon>Geoalkalibacter</taxon>
    </lineage>
</organism>
<comment type="similarity">
    <text evidence="6">Belongs to the methyltransferase superfamily. RsmI family.</text>
</comment>
<dbReference type="KEGG" id="gsb:GSUB_13060"/>
<comment type="subcellular location">
    <subcellularLocation>
        <location evidence="6">Cytoplasm</location>
    </subcellularLocation>
</comment>
<keyword evidence="3 6" id="KW-0489">Methyltransferase</keyword>
<reference evidence="8 9" key="1">
    <citation type="journal article" date="2015" name="Genome Announc.">
        <title>Genomes of Geoalkalibacter ferrihydriticus Z-0531T and Geoalkalibacter subterraneus Red1T, Two Haloalkaliphilic Metal-Reducing Deltaproteobacteria.</title>
        <authorList>
            <person name="Badalamenti J.P."/>
            <person name="Krajmalnik-Brown R."/>
            <person name="Torres C.I."/>
            <person name="Bond D.R."/>
        </authorList>
    </citation>
    <scope>NUCLEOTIDE SEQUENCE [LARGE SCALE GENOMIC DNA]</scope>
    <source>
        <strain evidence="8 9">Red1</strain>
    </source>
</reference>
<evidence type="ECO:0000259" key="7">
    <source>
        <dbReference type="Pfam" id="PF00590"/>
    </source>
</evidence>
<evidence type="ECO:0000256" key="4">
    <source>
        <dbReference type="ARBA" id="ARBA00022679"/>
    </source>
</evidence>
<proteinExistence type="inferred from homology"/>
<dbReference type="EC" id="2.1.1.198" evidence="6"/>
<evidence type="ECO:0000256" key="3">
    <source>
        <dbReference type="ARBA" id="ARBA00022603"/>
    </source>
</evidence>
<name>A0A0B5FGL9_9BACT</name>
<evidence type="ECO:0000313" key="9">
    <source>
        <dbReference type="Proteomes" id="UP000035036"/>
    </source>
</evidence>
<keyword evidence="1 6" id="KW-0963">Cytoplasm</keyword>
<dbReference type="Gene3D" id="3.30.950.10">
    <property type="entry name" value="Methyltransferase, Cobalt-precorrin-4 Transmethylase, Domain 2"/>
    <property type="match status" value="1"/>
</dbReference>
<dbReference type="Gene3D" id="3.40.1010.10">
    <property type="entry name" value="Cobalt-precorrin-4 Transmethylase, Domain 1"/>
    <property type="match status" value="1"/>
</dbReference>
<dbReference type="PIRSF" id="PIRSF005917">
    <property type="entry name" value="MTase_YraL"/>
    <property type="match status" value="1"/>
</dbReference>
<evidence type="ECO:0000313" key="8">
    <source>
        <dbReference type="EMBL" id="AJF07302.1"/>
    </source>
</evidence>
<dbReference type="Pfam" id="PF00590">
    <property type="entry name" value="TP_methylase"/>
    <property type="match status" value="1"/>
</dbReference>
<accession>A0A0B5FGL9</accession>
<comment type="function">
    <text evidence="6">Catalyzes the 2'-O-methylation of the ribose of cytidine 1402 (C1402) in 16S rRNA.</text>
</comment>
<sequence>MSGTLFVVATPIGNLEDITLRALRVLKEVSLIAAEDTRHSRKLLTHFGISTPLVSCHEHNERQRSDQLIERLRNGESIALISDAGTPGISDPGRFLVARCHEEEISVRTVPGPSAVTAALSVAGQQSERFAFEGFLPPRKKARDQLLSDLSHEQRTLVFYEAPHRLAATLEAVARLLGEQREVAVARELTKIHEEFFRGSAGEAAAHFQKERVRGEIVLLVAADKQEREEAPDVKTALQRLAQEGNLPPSELVRQAARLTGIGRSEVYRFYLRLKDQGELK</sequence>
<keyword evidence="5 6" id="KW-0949">S-adenosyl-L-methionine</keyword>
<keyword evidence="2 6" id="KW-0698">rRNA processing</keyword>
<dbReference type="PANTHER" id="PTHR46111">
    <property type="entry name" value="RIBOSOMAL RNA SMALL SUBUNIT METHYLTRANSFERASE I"/>
    <property type="match status" value="1"/>
</dbReference>
<evidence type="ECO:0000256" key="1">
    <source>
        <dbReference type="ARBA" id="ARBA00022490"/>
    </source>
</evidence>
<dbReference type="InterPro" id="IPR018063">
    <property type="entry name" value="SAM_MeTrfase_RsmI_CS"/>
</dbReference>
<dbReference type="AlphaFoldDB" id="A0A0B5FGL9"/>
<dbReference type="PANTHER" id="PTHR46111:SF1">
    <property type="entry name" value="RIBOSOMAL RNA SMALL SUBUNIT METHYLTRANSFERASE I"/>
    <property type="match status" value="1"/>
</dbReference>
<dbReference type="InterPro" id="IPR000878">
    <property type="entry name" value="4pyrrol_Mease"/>
</dbReference>
<feature type="domain" description="Tetrapyrrole methylase" evidence="7">
    <location>
        <begin position="4"/>
        <end position="204"/>
    </location>
</feature>
<dbReference type="FunFam" id="3.30.950.10:FF:000002">
    <property type="entry name" value="Ribosomal RNA small subunit methyltransferase I"/>
    <property type="match status" value="1"/>
</dbReference>
<evidence type="ECO:0000256" key="6">
    <source>
        <dbReference type="HAMAP-Rule" id="MF_01877"/>
    </source>
</evidence>
<dbReference type="CDD" id="cd11648">
    <property type="entry name" value="RsmI"/>
    <property type="match status" value="1"/>
</dbReference>
<dbReference type="HAMAP" id="MF_01877">
    <property type="entry name" value="16SrRNA_methyltr_I"/>
    <property type="match status" value="1"/>
</dbReference>
<dbReference type="PROSITE" id="PS01296">
    <property type="entry name" value="RSMI"/>
    <property type="match status" value="1"/>
</dbReference>
<dbReference type="SUPFAM" id="SSF53790">
    <property type="entry name" value="Tetrapyrrole methylase"/>
    <property type="match status" value="1"/>
</dbReference>
<comment type="catalytic activity">
    <reaction evidence="6">
        <text>cytidine(1402) in 16S rRNA + S-adenosyl-L-methionine = 2'-O-methylcytidine(1402) in 16S rRNA + S-adenosyl-L-homocysteine + H(+)</text>
        <dbReference type="Rhea" id="RHEA:42924"/>
        <dbReference type="Rhea" id="RHEA-COMP:10285"/>
        <dbReference type="Rhea" id="RHEA-COMP:10286"/>
        <dbReference type="ChEBI" id="CHEBI:15378"/>
        <dbReference type="ChEBI" id="CHEBI:57856"/>
        <dbReference type="ChEBI" id="CHEBI:59789"/>
        <dbReference type="ChEBI" id="CHEBI:74495"/>
        <dbReference type="ChEBI" id="CHEBI:82748"/>
        <dbReference type="EC" id="2.1.1.198"/>
    </reaction>
</comment>
<keyword evidence="4 6" id="KW-0808">Transferase</keyword>
<dbReference type="HOGENOM" id="CLU_044779_2_0_7"/>
<dbReference type="InterPro" id="IPR035996">
    <property type="entry name" value="4pyrrol_Methylase_sf"/>
</dbReference>
<evidence type="ECO:0000256" key="2">
    <source>
        <dbReference type="ARBA" id="ARBA00022552"/>
    </source>
</evidence>
<protein>
    <recommendedName>
        <fullName evidence="6">Ribosomal RNA small subunit methyltransferase I</fullName>
        <ecNumber evidence="6">2.1.1.198</ecNumber>
    </recommendedName>
    <alternativeName>
        <fullName evidence="6">16S rRNA 2'-O-ribose C1402 methyltransferase</fullName>
    </alternativeName>
    <alternativeName>
        <fullName evidence="6">rRNA (cytidine-2'-O-)-methyltransferase RsmI</fullName>
    </alternativeName>
</protein>
<dbReference type="InterPro" id="IPR008189">
    <property type="entry name" value="rRNA_ssu_MeTfrase_I"/>
</dbReference>
<keyword evidence="9" id="KW-1185">Reference proteome</keyword>
<dbReference type="InterPro" id="IPR014777">
    <property type="entry name" value="4pyrrole_Mease_sub1"/>
</dbReference>
<dbReference type="FunFam" id="3.40.1010.10:FF:000002">
    <property type="entry name" value="Ribosomal RNA small subunit methyltransferase I"/>
    <property type="match status" value="1"/>
</dbReference>
<evidence type="ECO:0000256" key="5">
    <source>
        <dbReference type="ARBA" id="ARBA00022691"/>
    </source>
</evidence>
<dbReference type="GO" id="GO:0070677">
    <property type="term" value="F:rRNA (cytosine-2'-O-)-methyltransferase activity"/>
    <property type="evidence" value="ECO:0007669"/>
    <property type="project" value="UniProtKB-UniRule"/>
</dbReference>
<dbReference type="Proteomes" id="UP000035036">
    <property type="component" value="Chromosome"/>
</dbReference>
<dbReference type="EMBL" id="CP010311">
    <property type="protein sequence ID" value="AJF07302.1"/>
    <property type="molecule type" value="Genomic_DNA"/>
</dbReference>
<dbReference type="STRING" id="483547.GSUB_13060"/>
<gene>
    <name evidence="6" type="primary">rsmI</name>
    <name evidence="8" type="ORF">GSUB_13060</name>
</gene>
<dbReference type="InterPro" id="IPR014776">
    <property type="entry name" value="4pyrrole_Mease_sub2"/>
</dbReference>